<keyword evidence="2" id="KW-1185">Reference proteome</keyword>
<evidence type="ECO:0000313" key="1">
    <source>
        <dbReference type="EMBL" id="OIU66436.1"/>
    </source>
</evidence>
<dbReference type="AlphaFoldDB" id="A0A1J6VPQ7"/>
<gene>
    <name evidence="1" type="ORF">BHE18_16510</name>
</gene>
<dbReference type="Proteomes" id="UP000182062">
    <property type="component" value="Unassembled WGS sequence"/>
</dbReference>
<dbReference type="EMBL" id="MINN01000161">
    <property type="protein sequence ID" value="OIU66436.1"/>
    <property type="molecule type" value="Genomic_DNA"/>
</dbReference>
<name>A0A1J6VPQ7_9BACI</name>
<sequence length="184" mass="21385">MKYQIFNLRGEVIIKNNFDFFRFLLILTCLSFLLSACNSTKENEEEVETIQTYLEIEFTGPSVELINALEQEGAYPPELQQYAEENYKSLVADLEQFVNRNWVMTYQRFAYENGYRLEPTNIEIQKTEDDSDAAAYNYEVKVSYNKDEKNNTANVTGRINLNENGEISIIRNVDDGGLLEKLKQ</sequence>
<evidence type="ECO:0000313" key="2">
    <source>
        <dbReference type="Proteomes" id="UP000182062"/>
    </source>
</evidence>
<dbReference type="OrthoDB" id="2858597at2"/>
<protein>
    <submittedName>
        <fullName evidence="1">Uncharacterized protein</fullName>
    </submittedName>
</protein>
<accession>A0A1J6VPQ7</accession>
<reference evidence="1 2" key="1">
    <citation type="submission" date="2016-09" db="EMBL/GenBank/DDBJ databases">
        <title>Bacillus aquimaris SAMM genome sequence reveals colonization and biosurfactant production capacities.</title>
        <authorList>
            <person name="Waghmode S.R."/>
            <person name="Suryavanshi M.V."/>
        </authorList>
    </citation>
    <scope>NUCLEOTIDE SEQUENCE [LARGE SCALE GENOMIC DNA]</scope>
    <source>
        <strain evidence="1 2">SAMM</strain>
    </source>
</reference>
<dbReference type="RefSeq" id="WP_071620710.1">
    <property type="nucleotide sequence ID" value="NZ_MINN01000161.1"/>
</dbReference>
<comment type="caution">
    <text evidence="1">The sequence shown here is derived from an EMBL/GenBank/DDBJ whole genome shotgun (WGS) entry which is preliminary data.</text>
</comment>
<organism evidence="1 2">
    <name type="scientific">Rossellomorea aquimaris</name>
    <dbReference type="NCBI Taxonomy" id="189382"/>
    <lineage>
        <taxon>Bacteria</taxon>
        <taxon>Bacillati</taxon>
        <taxon>Bacillota</taxon>
        <taxon>Bacilli</taxon>
        <taxon>Bacillales</taxon>
        <taxon>Bacillaceae</taxon>
        <taxon>Rossellomorea</taxon>
    </lineage>
</organism>
<proteinExistence type="predicted"/>